<gene>
    <name evidence="10" type="primary">ndhF</name>
    <name evidence="7" type="synonym">dabB</name>
    <name evidence="10" type="ORF">BT1A1_0918</name>
</gene>
<evidence type="ECO:0000256" key="6">
    <source>
        <dbReference type="ARBA" id="ARBA00023136"/>
    </source>
</evidence>
<feature type="transmembrane region" description="Helical" evidence="7">
    <location>
        <begin position="445"/>
        <end position="467"/>
    </location>
</feature>
<dbReference type="InterPro" id="IPR046396">
    <property type="entry name" value="Transporter_DabB"/>
</dbReference>
<feature type="transmembrane region" description="Helical" evidence="7">
    <location>
        <begin position="12"/>
        <end position="30"/>
    </location>
</feature>
<dbReference type="GO" id="GO:0003954">
    <property type="term" value="F:NADH dehydrogenase activity"/>
    <property type="evidence" value="ECO:0007669"/>
    <property type="project" value="TreeGrafter"/>
</dbReference>
<dbReference type="AlphaFoldDB" id="A0A090IYX6"/>
<comment type="function">
    <text evidence="7">Part of an energy-coupled inorganic carbon pump.</text>
</comment>
<dbReference type="HAMAP" id="MF_00862">
    <property type="entry name" value="DabB"/>
    <property type="match status" value="1"/>
</dbReference>
<feature type="transmembrane region" description="Helical" evidence="7">
    <location>
        <begin position="379"/>
        <end position="400"/>
    </location>
</feature>
<evidence type="ECO:0000313" key="10">
    <source>
        <dbReference type="EMBL" id="CEE00765.1"/>
    </source>
</evidence>
<accession>A0A090IYX6</accession>
<dbReference type="Pfam" id="PF00361">
    <property type="entry name" value="Proton_antipo_M"/>
    <property type="match status" value="1"/>
</dbReference>
<dbReference type="GO" id="GO:0008137">
    <property type="term" value="F:NADH dehydrogenase (ubiquinone) activity"/>
    <property type="evidence" value="ECO:0007669"/>
    <property type="project" value="InterPro"/>
</dbReference>
<evidence type="ECO:0000256" key="1">
    <source>
        <dbReference type="ARBA" id="ARBA00004651"/>
    </source>
</evidence>
<keyword evidence="5 7" id="KW-1133">Transmembrane helix</keyword>
<keyword evidence="6 7" id="KW-0472">Membrane</keyword>
<feature type="transmembrane region" description="Helical" evidence="7">
    <location>
        <begin position="127"/>
        <end position="145"/>
    </location>
</feature>
<comment type="similarity">
    <text evidence="7">Belongs to the inorganic carbon transporter (TC 9.A.2) DabB family.</text>
</comment>
<keyword evidence="2 7" id="KW-0813">Transport</keyword>
<dbReference type="GO" id="GO:0005886">
    <property type="term" value="C:plasma membrane"/>
    <property type="evidence" value="ECO:0007669"/>
    <property type="project" value="UniProtKB-SubCell"/>
</dbReference>
<evidence type="ECO:0000256" key="4">
    <source>
        <dbReference type="ARBA" id="ARBA00022692"/>
    </source>
</evidence>
<proteinExistence type="inferred from homology"/>
<dbReference type="GO" id="GO:0015990">
    <property type="term" value="P:electron transport coupled proton transport"/>
    <property type="evidence" value="ECO:0007669"/>
    <property type="project" value="TreeGrafter"/>
</dbReference>
<keyword evidence="4 7" id="KW-0812">Transmembrane</keyword>
<feature type="transmembrane region" description="Helical" evidence="7">
    <location>
        <begin position="105"/>
        <end position="121"/>
    </location>
</feature>
<dbReference type="NCBIfam" id="NF006373">
    <property type="entry name" value="PRK08601.1"/>
    <property type="match status" value="1"/>
</dbReference>
<dbReference type="PANTHER" id="PTHR42829">
    <property type="entry name" value="NADH-UBIQUINONE OXIDOREDUCTASE CHAIN 5"/>
    <property type="match status" value="1"/>
</dbReference>
<comment type="subunit">
    <text evidence="7">Forms a complex with DabA.</text>
</comment>
<keyword evidence="3 7" id="KW-1003">Cell membrane</keyword>
<feature type="transmembrane region" description="Helical" evidence="7">
    <location>
        <begin position="354"/>
        <end position="373"/>
    </location>
</feature>
<dbReference type="PRINTS" id="PR01434">
    <property type="entry name" value="NADHDHGNASE5"/>
</dbReference>
<feature type="transmembrane region" description="Helical" evidence="7">
    <location>
        <begin position="264"/>
        <end position="284"/>
    </location>
</feature>
<feature type="transmembrane region" description="Helical" evidence="7">
    <location>
        <begin position="407"/>
        <end position="425"/>
    </location>
</feature>
<dbReference type="GO" id="GO:0042773">
    <property type="term" value="P:ATP synthesis coupled electron transport"/>
    <property type="evidence" value="ECO:0007669"/>
    <property type="project" value="InterPro"/>
</dbReference>
<dbReference type="RefSeq" id="WP_034768553.1">
    <property type="nucleotide sequence ID" value="NZ_CCRF01000035.1"/>
</dbReference>
<dbReference type="EMBL" id="CCRF01000035">
    <property type="protein sequence ID" value="CEE00765.1"/>
    <property type="molecule type" value="Genomic_DNA"/>
</dbReference>
<reference evidence="10 11" key="1">
    <citation type="submission" date="2014-07" db="EMBL/GenBank/DDBJ databases">
        <authorList>
            <person name="Wibberg Daniel"/>
        </authorList>
    </citation>
    <scope>NUCLEOTIDE SEQUENCE [LARGE SCALE GENOMIC DNA]</scope>
</reference>
<protein>
    <recommendedName>
        <fullName evidence="7">Probable inorganic carbon transporter subunit DabB</fullName>
    </recommendedName>
</protein>
<evidence type="ECO:0000313" key="11">
    <source>
        <dbReference type="Proteomes" id="UP000040576"/>
    </source>
</evidence>
<dbReference type="Proteomes" id="UP000040576">
    <property type="component" value="Unassembled WGS sequence"/>
</dbReference>
<name>A0A090IYX6_9BACI</name>
<evidence type="ECO:0000259" key="9">
    <source>
        <dbReference type="Pfam" id="PF00361"/>
    </source>
</evidence>
<sequence>MHAQIEPNFIMNVFFIMIAFPIISGMILLHPKIPLSFLQIHLCLLVPGPIIALLAIFYLHESIVIGPWRLDSLSWVLASFVLTISLILQKFSVRYLFGDRSYRKYFILFTLTTVSNALAWFSDDLRLLLFFFGATLFGLFLLIGLKREWQVAKKAALSSGRMFLISWLFLLAAVIWLSEKTGEWHLSMALSETEILHSWEKTGLNLLLVTAVLIPAAQWPFGKWLLNSVVAPTPVSAIMHAGIVNSGGMLLTRFAPLVQANLSQTVLIVISSFSVLIGTGIMLVQVDYKRQLVGSTVAQMGFMLIQCGLGAYVAAITHAVLHGLFKATLFLQSGSVFDQNKDKIKLATGHHSPVLIFIGIILGLGSGIAIWFSSPNHSYQLVSAIILGWSVSFSWVQLVARSNEQMGRFVGGMLFIGAGAVYLIVQGGFHEILHEVHESVAGTSSFIAGVFVLLILTLGSLFSAWLMSHRSSPLYAKVYFWLLRLGEPDQELIESHPKYLAQIPLQGGSFR</sequence>
<feature type="domain" description="NADH:quinone oxidoreductase/Mrp antiporter transmembrane" evidence="9">
    <location>
        <begin position="122"/>
        <end position="399"/>
    </location>
</feature>
<feature type="transmembrane region" description="Helical" evidence="7">
    <location>
        <begin position="157"/>
        <end position="178"/>
    </location>
</feature>
<evidence type="ECO:0000256" key="7">
    <source>
        <dbReference type="HAMAP-Rule" id="MF_00862"/>
    </source>
</evidence>
<dbReference type="InterPro" id="IPR001750">
    <property type="entry name" value="ND/Mrp_TM"/>
</dbReference>
<comment type="subcellular location">
    <subcellularLocation>
        <location evidence="1 7">Cell membrane</location>
        <topology evidence="1 7">Multi-pass membrane protein</topology>
    </subcellularLocation>
    <subcellularLocation>
        <location evidence="8">Membrane</location>
        <topology evidence="8">Multi-pass membrane protein</topology>
    </subcellularLocation>
</comment>
<organism evidence="10 11">
    <name type="scientific">Caldibacillus thermoamylovorans</name>
    <dbReference type="NCBI Taxonomy" id="35841"/>
    <lineage>
        <taxon>Bacteria</taxon>
        <taxon>Bacillati</taxon>
        <taxon>Bacillota</taxon>
        <taxon>Bacilli</taxon>
        <taxon>Bacillales</taxon>
        <taxon>Bacillaceae</taxon>
        <taxon>Caldibacillus</taxon>
    </lineage>
</organism>
<keyword evidence="11" id="KW-1185">Reference proteome</keyword>
<feature type="transmembrane region" description="Helical" evidence="7">
    <location>
        <begin position="224"/>
        <end position="244"/>
    </location>
</feature>
<keyword evidence="10" id="KW-0560">Oxidoreductase</keyword>
<feature type="transmembrane region" description="Helical" evidence="7">
    <location>
        <begin position="42"/>
        <end position="60"/>
    </location>
</feature>
<evidence type="ECO:0000256" key="2">
    <source>
        <dbReference type="ARBA" id="ARBA00022448"/>
    </source>
</evidence>
<evidence type="ECO:0000256" key="5">
    <source>
        <dbReference type="ARBA" id="ARBA00022989"/>
    </source>
</evidence>
<evidence type="ECO:0000256" key="3">
    <source>
        <dbReference type="ARBA" id="ARBA00022475"/>
    </source>
</evidence>
<feature type="transmembrane region" description="Helical" evidence="7">
    <location>
        <begin position="72"/>
        <end position="93"/>
    </location>
</feature>
<dbReference type="PANTHER" id="PTHR42829:SF1">
    <property type="entry name" value="INORGANIC CARBON TRANSPORTER SUBUNIT DABB-RELATED"/>
    <property type="match status" value="1"/>
</dbReference>
<evidence type="ECO:0000256" key="8">
    <source>
        <dbReference type="RuleBase" id="RU000320"/>
    </source>
</evidence>
<dbReference type="InterPro" id="IPR003945">
    <property type="entry name" value="NU5C-like"/>
</dbReference>